<feature type="region of interest" description="Disordered" evidence="1">
    <location>
        <begin position="1"/>
        <end position="20"/>
    </location>
</feature>
<sequence length="20" mass="2275">MINSQNGQHNHMKKDGQLHG</sequence>
<reference evidence="2" key="2">
    <citation type="journal article" date="2015" name="Fish Shellfish Immunol.">
        <title>Early steps in the European eel (Anguilla anguilla)-Vibrio vulnificus interaction in the gills: Role of the RtxA13 toxin.</title>
        <authorList>
            <person name="Callol A."/>
            <person name="Pajuelo D."/>
            <person name="Ebbesson L."/>
            <person name="Teles M."/>
            <person name="MacKenzie S."/>
            <person name="Amaro C."/>
        </authorList>
    </citation>
    <scope>NUCLEOTIDE SEQUENCE</scope>
</reference>
<evidence type="ECO:0000313" key="2">
    <source>
        <dbReference type="EMBL" id="JAH83838.1"/>
    </source>
</evidence>
<dbReference type="AlphaFoldDB" id="A0A0E9W2X9"/>
<accession>A0A0E9W2X9</accession>
<name>A0A0E9W2X9_ANGAN</name>
<dbReference type="EMBL" id="GBXM01024739">
    <property type="protein sequence ID" value="JAH83838.1"/>
    <property type="molecule type" value="Transcribed_RNA"/>
</dbReference>
<organism evidence="2">
    <name type="scientific">Anguilla anguilla</name>
    <name type="common">European freshwater eel</name>
    <name type="synonym">Muraena anguilla</name>
    <dbReference type="NCBI Taxonomy" id="7936"/>
    <lineage>
        <taxon>Eukaryota</taxon>
        <taxon>Metazoa</taxon>
        <taxon>Chordata</taxon>
        <taxon>Craniata</taxon>
        <taxon>Vertebrata</taxon>
        <taxon>Euteleostomi</taxon>
        <taxon>Actinopterygii</taxon>
        <taxon>Neopterygii</taxon>
        <taxon>Teleostei</taxon>
        <taxon>Anguilliformes</taxon>
        <taxon>Anguillidae</taxon>
        <taxon>Anguilla</taxon>
    </lineage>
</organism>
<evidence type="ECO:0000256" key="1">
    <source>
        <dbReference type="SAM" id="MobiDB-lite"/>
    </source>
</evidence>
<reference evidence="2" key="1">
    <citation type="submission" date="2014-11" db="EMBL/GenBank/DDBJ databases">
        <authorList>
            <person name="Amaro Gonzalez C."/>
        </authorList>
    </citation>
    <scope>NUCLEOTIDE SEQUENCE</scope>
</reference>
<proteinExistence type="predicted"/>
<protein>
    <submittedName>
        <fullName evidence="2">Uncharacterized protein</fullName>
    </submittedName>
</protein>